<dbReference type="NCBIfam" id="NF033921">
    <property type="entry name" value="por_somb"/>
    <property type="match status" value="1"/>
</dbReference>
<comment type="caution">
    <text evidence="5">The sequence shown here is derived from an EMBL/GenBank/DDBJ whole genome shotgun (WGS) entry which is preliminary data.</text>
</comment>
<evidence type="ECO:0000256" key="1">
    <source>
        <dbReference type="ARBA" id="ARBA00008769"/>
    </source>
</evidence>
<evidence type="ECO:0000259" key="4">
    <source>
        <dbReference type="PROSITE" id="PS51272"/>
    </source>
</evidence>
<dbReference type="InterPro" id="IPR007049">
    <property type="entry name" value="Carb-sel_porin_OprB"/>
</dbReference>
<dbReference type="PANTHER" id="PTHR43308">
    <property type="entry name" value="OUTER MEMBRANE PROTEIN ALPHA-RELATED"/>
    <property type="match status" value="1"/>
</dbReference>
<evidence type="ECO:0000313" key="6">
    <source>
        <dbReference type="Proteomes" id="UP001526426"/>
    </source>
</evidence>
<dbReference type="Gene3D" id="2.40.160.180">
    <property type="entry name" value="Carbohydrate-selective porin OprB"/>
    <property type="match status" value="1"/>
</dbReference>
<accession>A0ABT3L9A0</accession>
<feature type="coiled-coil region" evidence="3">
    <location>
        <begin position="154"/>
        <end position="181"/>
    </location>
</feature>
<proteinExistence type="inferred from homology"/>
<sequence>MHIQPHCLLTATLTLVLTPWVSPVELKAISLLTPEDPLQDALLPQDNSAPSLPQINPIVNINSPILTNRVIGDDPDPMAQITPVSQLRDIQPGDWAYQALNNLIERYNCLVGYPDSTFRGNRPLSRYEFAAGLNTCLQTLERLLPQDWATREELETLTQLTQQFEAELATLSSRLDALESRVTFLEDYQFSRTTKLYGQVVFGLQGRVAGKADLLSTSIPSFPGISLLGRDGVPETPNGAGQITWGYNAQLTLLSQFSPRHFLLMGLQAGNLTTTDTTLFGLNNSFSRLGYELNTQNNLLLSDLTYRQLVTDDLAIIIGPSGVNPVSVFRGPSRIESAGFGPISRFAQRNPILQIGSGNAGLGFDWQISPNISLQGVYAATLANEPTQGLFSGPYTAGVQLFLTPVPTVDVALNYLHSYSGVVGGFLGTGVGDDQISAINGSRLLTNAFGATVNWEITPWVEGVSWLGLTDSRLLSHSGRVQTVNWMFGLQFPDLFGQGNYGGVFFGQPPRVTGTNLRSNGQLSGNVPSLLAGTFGATNEGRQDRTLHLEVFYRWRVTDNISVTPGVVVLLNPGHNRGSNPLVIGALRTTFSF</sequence>
<dbReference type="InterPro" id="IPR001119">
    <property type="entry name" value="SLH_dom"/>
</dbReference>
<evidence type="ECO:0000256" key="2">
    <source>
        <dbReference type="RuleBase" id="RU363072"/>
    </source>
</evidence>
<evidence type="ECO:0000313" key="5">
    <source>
        <dbReference type="EMBL" id="MCW6038092.1"/>
    </source>
</evidence>
<reference evidence="5 6" key="1">
    <citation type="submission" date="2021-08" db="EMBL/GenBank/DDBJ databases">
        <title>Draft genome sequence of Spirulina subsalsa with high tolerance to salinity and hype-accumulation of phycocyanin.</title>
        <authorList>
            <person name="Pei H."/>
            <person name="Jiang L."/>
        </authorList>
    </citation>
    <scope>NUCLEOTIDE SEQUENCE [LARGE SCALE GENOMIC DNA]</scope>
    <source>
        <strain evidence="5 6">FACHB-351</strain>
    </source>
</reference>
<dbReference type="Pfam" id="PF04966">
    <property type="entry name" value="OprB"/>
    <property type="match status" value="1"/>
</dbReference>
<comment type="similarity">
    <text evidence="1 2">Belongs to the OprB family.</text>
</comment>
<dbReference type="PANTHER" id="PTHR43308:SF1">
    <property type="entry name" value="OUTER MEMBRANE PROTEIN ALPHA"/>
    <property type="match status" value="1"/>
</dbReference>
<keyword evidence="6" id="KW-1185">Reference proteome</keyword>
<dbReference type="PROSITE" id="PS51272">
    <property type="entry name" value="SLH"/>
    <property type="match status" value="1"/>
</dbReference>
<dbReference type="InterPro" id="IPR051465">
    <property type="entry name" value="Cell_Envelope_Struct_Comp"/>
</dbReference>
<dbReference type="InterPro" id="IPR038673">
    <property type="entry name" value="OprB_sf"/>
</dbReference>
<name>A0ABT3L9A0_9CYAN</name>
<gene>
    <name evidence="5" type="ORF">K4A83_17705</name>
</gene>
<dbReference type="EMBL" id="JAIHOM010000109">
    <property type="protein sequence ID" value="MCW6038092.1"/>
    <property type="molecule type" value="Genomic_DNA"/>
</dbReference>
<dbReference type="Proteomes" id="UP001526426">
    <property type="component" value="Unassembled WGS sequence"/>
</dbReference>
<dbReference type="InterPro" id="IPR047684">
    <property type="entry name" value="Por_som-like"/>
</dbReference>
<organism evidence="5 6">
    <name type="scientific">Spirulina subsalsa FACHB-351</name>
    <dbReference type="NCBI Taxonomy" id="234711"/>
    <lineage>
        <taxon>Bacteria</taxon>
        <taxon>Bacillati</taxon>
        <taxon>Cyanobacteriota</taxon>
        <taxon>Cyanophyceae</taxon>
        <taxon>Spirulinales</taxon>
        <taxon>Spirulinaceae</taxon>
        <taxon>Spirulina</taxon>
    </lineage>
</organism>
<protein>
    <submittedName>
        <fullName evidence="5">Iron uptake porin</fullName>
    </submittedName>
</protein>
<evidence type="ECO:0000256" key="3">
    <source>
        <dbReference type="SAM" id="Coils"/>
    </source>
</evidence>
<keyword evidence="3" id="KW-0175">Coiled coil</keyword>
<dbReference type="RefSeq" id="WP_265265989.1">
    <property type="nucleotide sequence ID" value="NZ_JAIHOM010000109.1"/>
</dbReference>
<dbReference type="Pfam" id="PF00395">
    <property type="entry name" value="SLH"/>
    <property type="match status" value="1"/>
</dbReference>
<feature type="domain" description="SLH" evidence="4">
    <location>
        <begin position="83"/>
        <end position="147"/>
    </location>
</feature>